<dbReference type="InterPro" id="IPR013783">
    <property type="entry name" value="Ig-like_fold"/>
</dbReference>
<feature type="domain" description="Nbr1 FW" evidence="2">
    <location>
        <begin position="196"/>
        <end position="269"/>
    </location>
</feature>
<dbReference type="KEGG" id="bdr:105231791"/>
<dbReference type="Pfam" id="PF16158">
    <property type="entry name" value="N_BRCA1_IG"/>
    <property type="match status" value="1"/>
</dbReference>
<sequence>MDISDSFDHQQQQPQQSDNLQQQHQQLQMQCEPTFQAQMINPAATPMPVPFAAPATNGFEPTTINPSSSPPFLSSGQAIPLPPPPQMKSPLIPQLQQQPQGLEQQHYLLQQQQRLGNEVDIDSLLLQQFSCLGTTDHEDLVRQFQSLMNNQVDQDAAKFYLEMSNWNLQTAVGCYLDIHTFQTLPSMKILNQSRPSEHQQAFRLQNDGTIDWPNGCYLTAPSQKRRIEVPALKPGETCDILADIPPTQPAIMWRLCTPNGWNVGEPIWMVPPGMADSQAELSDRMSQLLMSTDASNSESCPQVNVVISVNME</sequence>
<feature type="region of interest" description="Disordered" evidence="1">
    <location>
        <begin position="58"/>
        <end position="78"/>
    </location>
</feature>
<gene>
    <name evidence="3" type="primary">CF106</name>
</gene>
<feature type="compositionally biased region" description="Low complexity" evidence="1">
    <location>
        <begin position="10"/>
        <end position="29"/>
    </location>
</feature>
<protein>
    <submittedName>
        <fullName evidence="3">Uncharacterized protein C6orf106-like protein</fullName>
    </submittedName>
</protein>
<feature type="compositionally biased region" description="Polar residues" evidence="1">
    <location>
        <begin position="59"/>
        <end position="77"/>
    </location>
</feature>
<dbReference type="RefSeq" id="XP_011211580.2">
    <property type="nucleotide sequence ID" value="XM_011213278.4"/>
</dbReference>
<dbReference type="RefSeq" id="XP_011211555.2">
    <property type="nucleotide sequence ID" value="XM_011213253.4"/>
</dbReference>
<dbReference type="Gene3D" id="1.10.8.10">
    <property type="entry name" value="DNA helicase RuvA subunit, C-terminal domain"/>
    <property type="match status" value="1"/>
</dbReference>
<dbReference type="Pfam" id="PF14555">
    <property type="entry name" value="UBA_4"/>
    <property type="match status" value="1"/>
</dbReference>
<dbReference type="InterPro" id="IPR032350">
    <property type="entry name" value="Nbr1_FW"/>
</dbReference>
<dbReference type="FunFam" id="1.10.8.10:FF:000111">
    <property type="entry name" value="Uncharacterized protein, isoform A"/>
    <property type="match status" value="1"/>
</dbReference>
<evidence type="ECO:0000313" key="3">
    <source>
        <dbReference type="EMBL" id="JAC48844.1"/>
    </source>
</evidence>
<dbReference type="InterPro" id="IPR009060">
    <property type="entry name" value="UBA-like_sf"/>
</dbReference>
<dbReference type="CDD" id="cd14349">
    <property type="entry name" value="UBA_CF106"/>
    <property type="match status" value="1"/>
</dbReference>
<evidence type="ECO:0000259" key="2">
    <source>
        <dbReference type="Pfam" id="PF16158"/>
    </source>
</evidence>
<accession>A0A034W2C7</accession>
<organism evidence="3">
    <name type="scientific">Bactrocera dorsalis</name>
    <name type="common">Oriental fruit fly</name>
    <name type="synonym">Dacus dorsalis</name>
    <dbReference type="NCBI Taxonomy" id="27457"/>
    <lineage>
        <taxon>Eukaryota</taxon>
        <taxon>Metazoa</taxon>
        <taxon>Ecdysozoa</taxon>
        <taxon>Arthropoda</taxon>
        <taxon>Hexapoda</taxon>
        <taxon>Insecta</taxon>
        <taxon>Pterygota</taxon>
        <taxon>Neoptera</taxon>
        <taxon>Endopterygota</taxon>
        <taxon>Diptera</taxon>
        <taxon>Brachycera</taxon>
        <taxon>Muscomorpha</taxon>
        <taxon>Tephritoidea</taxon>
        <taxon>Tephritidae</taxon>
        <taxon>Bactrocera</taxon>
        <taxon>Bactrocera</taxon>
    </lineage>
</organism>
<dbReference type="GeneID" id="105231791"/>
<feature type="region of interest" description="Disordered" evidence="1">
    <location>
        <begin position="1"/>
        <end position="29"/>
    </location>
</feature>
<dbReference type="OrthoDB" id="661148at2759"/>
<reference evidence="3" key="1">
    <citation type="journal article" date="2014" name="BMC Genomics">
        <title>Characterizing the developmental transcriptome of the oriental fruit fly, Bactrocera dorsalis (Diptera: Tephritidae) through comparative genomic analysis with Drosophila melanogaster utilizing modENCODE datasets.</title>
        <authorList>
            <person name="Geib S.M."/>
            <person name="Calla B."/>
            <person name="Hall B."/>
            <person name="Hou S."/>
            <person name="Manoukis N.C."/>
        </authorList>
    </citation>
    <scope>NUCLEOTIDE SEQUENCE</scope>
    <source>
        <strain evidence="3">Punador</strain>
    </source>
</reference>
<dbReference type="Gene3D" id="2.60.40.10">
    <property type="entry name" value="Immunoglobulins"/>
    <property type="match status" value="1"/>
</dbReference>
<dbReference type="SUPFAM" id="SSF46934">
    <property type="entry name" value="UBA-like"/>
    <property type="match status" value="1"/>
</dbReference>
<dbReference type="EMBL" id="GAKP01010108">
    <property type="protein sequence ID" value="JAC48844.1"/>
    <property type="molecule type" value="Transcribed_RNA"/>
</dbReference>
<name>A0A034W2C7_BACDO</name>
<proteinExistence type="predicted"/>
<dbReference type="AlphaFoldDB" id="A0A034W2C7"/>
<dbReference type="InterPro" id="IPR039517">
    <property type="entry name" value="C6orf106_UBA-like"/>
</dbReference>
<evidence type="ECO:0000256" key="1">
    <source>
        <dbReference type="SAM" id="MobiDB-lite"/>
    </source>
</evidence>